<keyword evidence="1" id="KW-0645">Protease</keyword>
<evidence type="ECO:0000256" key="5">
    <source>
        <dbReference type="ARBA" id="ARBA00022759"/>
    </source>
</evidence>
<evidence type="ECO:0008006" key="10">
    <source>
        <dbReference type="Google" id="ProtNLM"/>
    </source>
</evidence>
<keyword evidence="4" id="KW-0540">Nuclease</keyword>
<evidence type="ECO:0000313" key="8">
    <source>
        <dbReference type="EMBL" id="EZG42769.1"/>
    </source>
</evidence>
<accession>A0A023AVF4</accession>
<reference evidence="8" key="1">
    <citation type="submission" date="2013-12" db="EMBL/GenBank/DDBJ databases">
        <authorList>
            <person name="Omoto C.K."/>
            <person name="Sibley D."/>
            <person name="Venepally P."/>
            <person name="Hadjithomas M."/>
            <person name="Karamycheva S."/>
            <person name="Brunk B."/>
            <person name="Roos D."/>
            <person name="Caler E."/>
            <person name="Lorenzi H."/>
        </authorList>
    </citation>
    <scope>NUCLEOTIDE SEQUENCE</scope>
</reference>
<keyword evidence="3" id="KW-0548">Nucleotidyltransferase</keyword>
<name>A0A023AVF4_GRENI</name>
<dbReference type="GO" id="GO:0006508">
    <property type="term" value="P:proteolysis"/>
    <property type="evidence" value="ECO:0007669"/>
    <property type="project" value="UniProtKB-KW"/>
</dbReference>
<evidence type="ECO:0000256" key="3">
    <source>
        <dbReference type="ARBA" id="ARBA00022695"/>
    </source>
</evidence>
<evidence type="ECO:0000256" key="1">
    <source>
        <dbReference type="ARBA" id="ARBA00022670"/>
    </source>
</evidence>
<evidence type="ECO:0000256" key="7">
    <source>
        <dbReference type="ARBA" id="ARBA00022918"/>
    </source>
</evidence>
<evidence type="ECO:0000256" key="4">
    <source>
        <dbReference type="ARBA" id="ARBA00022722"/>
    </source>
</evidence>
<keyword evidence="6" id="KW-0378">Hydrolase</keyword>
<keyword evidence="5" id="KW-0255">Endonuclease</keyword>
<dbReference type="GO" id="GO:0008233">
    <property type="term" value="F:peptidase activity"/>
    <property type="evidence" value="ECO:0007669"/>
    <property type="project" value="UniProtKB-KW"/>
</dbReference>
<dbReference type="Proteomes" id="UP000019763">
    <property type="component" value="Unassembled WGS sequence"/>
</dbReference>
<dbReference type="PANTHER" id="PTHR24559">
    <property type="entry name" value="TRANSPOSON TY3-I GAG-POL POLYPROTEIN"/>
    <property type="match status" value="1"/>
</dbReference>
<evidence type="ECO:0000256" key="6">
    <source>
        <dbReference type="ARBA" id="ARBA00022801"/>
    </source>
</evidence>
<organism evidence="8 9">
    <name type="scientific">Gregarina niphandrodes</name>
    <name type="common">Septate eugregarine</name>
    <dbReference type="NCBI Taxonomy" id="110365"/>
    <lineage>
        <taxon>Eukaryota</taxon>
        <taxon>Sar</taxon>
        <taxon>Alveolata</taxon>
        <taxon>Apicomplexa</taxon>
        <taxon>Conoidasida</taxon>
        <taxon>Gregarinasina</taxon>
        <taxon>Eugregarinorida</taxon>
        <taxon>Gregarinidae</taxon>
        <taxon>Gregarina</taxon>
    </lineage>
</organism>
<dbReference type="InterPro" id="IPR053134">
    <property type="entry name" value="RNA-dir_DNA_polymerase"/>
</dbReference>
<dbReference type="VEuPathDB" id="CryptoDB:GNI_228430"/>
<dbReference type="OrthoDB" id="775972at2759"/>
<dbReference type="GO" id="GO:0004519">
    <property type="term" value="F:endonuclease activity"/>
    <property type="evidence" value="ECO:0007669"/>
    <property type="project" value="UniProtKB-KW"/>
</dbReference>
<gene>
    <name evidence="8" type="ORF">GNI_228430</name>
</gene>
<dbReference type="SUPFAM" id="SSF56672">
    <property type="entry name" value="DNA/RNA polymerases"/>
    <property type="match status" value="1"/>
</dbReference>
<keyword evidence="9" id="KW-1185">Reference proteome</keyword>
<keyword evidence="2" id="KW-0808">Transferase</keyword>
<dbReference type="PANTHER" id="PTHR24559:SF444">
    <property type="entry name" value="REVERSE TRANSCRIPTASE DOMAIN-CONTAINING PROTEIN"/>
    <property type="match status" value="1"/>
</dbReference>
<keyword evidence="7" id="KW-0695">RNA-directed DNA polymerase</keyword>
<evidence type="ECO:0000256" key="2">
    <source>
        <dbReference type="ARBA" id="ARBA00022679"/>
    </source>
</evidence>
<dbReference type="Gene3D" id="3.10.10.10">
    <property type="entry name" value="HIV Type 1 Reverse Transcriptase, subunit A, domain 1"/>
    <property type="match status" value="1"/>
</dbReference>
<dbReference type="EMBL" id="AFNH02001820">
    <property type="protein sequence ID" value="EZG42769.1"/>
    <property type="molecule type" value="Genomic_DNA"/>
</dbReference>
<sequence length="161" mass="18987">MCCPEDVKKQLIKILLSFKDLWEGNTLGRTNLAEHSIQFTTSKPITSRCRRYAEEQKIITETQLQEMIQKGVIRETLDLRAGYWQVMMKPKDIHKTVFRTPTGLYEFLVMPFDLFWEGALVYPDDILIHAPNAKWNCLQKYFVVYDLLALYYAYPNVLSFH</sequence>
<proteinExistence type="predicted"/>
<dbReference type="RefSeq" id="XP_011133952.1">
    <property type="nucleotide sequence ID" value="XM_011135650.1"/>
</dbReference>
<dbReference type="AlphaFoldDB" id="A0A023AVF4"/>
<dbReference type="GO" id="GO:0003964">
    <property type="term" value="F:RNA-directed DNA polymerase activity"/>
    <property type="evidence" value="ECO:0007669"/>
    <property type="project" value="UniProtKB-KW"/>
</dbReference>
<dbReference type="InterPro" id="IPR043502">
    <property type="entry name" value="DNA/RNA_pol_sf"/>
</dbReference>
<dbReference type="GeneID" id="22916701"/>
<evidence type="ECO:0000313" key="9">
    <source>
        <dbReference type="Proteomes" id="UP000019763"/>
    </source>
</evidence>
<comment type="caution">
    <text evidence="8">The sequence shown here is derived from an EMBL/GenBank/DDBJ whole genome shotgun (WGS) entry which is preliminary data.</text>
</comment>
<dbReference type="FunFam" id="3.10.10.10:FF:000007">
    <property type="entry name" value="Retrovirus-related Pol polyprotein from transposon 17.6-like Protein"/>
    <property type="match status" value="1"/>
</dbReference>
<protein>
    <recommendedName>
        <fullName evidence="10">RNA-directed DNA polymerase</fullName>
    </recommendedName>
</protein>